<dbReference type="EMBL" id="BPVZ01000049">
    <property type="protein sequence ID" value="GKV17804.1"/>
    <property type="molecule type" value="Genomic_DNA"/>
</dbReference>
<name>A0AAV5K2H3_9ROSI</name>
<dbReference type="AlphaFoldDB" id="A0AAV5K2H3"/>
<evidence type="ECO:0000313" key="2">
    <source>
        <dbReference type="Proteomes" id="UP001054252"/>
    </source>
</evidence>
<keyword evidence="2" id="KW-1185">Reference proteome</keyword>
<accession>A0AAV5K2H3</accession>
<dbReference type="Proteomes" id="UP001054252">
    <property type="component" value="Unassembled WGS sequence"/>
</dbReference>
<proteinExistence type="predicted"/>
<sequence length="92" mass="10164">MTKDVEMKDHQTPSHSVSSAVPSTLHYLKEIASLIETGSCSKEVFRIVRAVRLTFGLRRKLTASVLSAFLNSALLPGSDSHYELFTCLPKVN</sequence>
<organism evidence="1 2">
    <name type="scientific">Rubroshorea leprosula</name>
    <dbReference type="NCBI Taxonomy" id="152421"/>
    <lineage>
        <taxon>Eukaryota</taxon>
        <taxon>Viridiplantae</taxon>
        <taxon>Streptophyta</taxon>
        <taxon>Embryophyta</taxon>
        <taxon>Tracheophyta</taxon>
        <taxon>Spermatophyta</taxon>
        <taxon>Magnoliopsida</taxon>
        <taxon>eudicotyledons</taxon>
        <taxon>Gunneridae</taxon>
        <taxon>Pentapetalae</taxon>
        <taxon>rosids</taxon>
        <taxon>malvids</taxon>
        <taxon>Malvales</taxon>
        <taxon>Dipterocarpaceae</taxon>
        <taxon>Rubroshorea</taxon>
    </lineage>
</organism>
<comment type="caution">
    <text evidence="1">The sequence shown here is derived from an EMBL/GenBank/DDBJ whole genome shotgun (WGS) entry which is preliminary data.</text>
</comment>
<gene>
    <name evidence="1" type="ORF">SLEP1_g28266</name>
</gene>
<reference evidence="1 2" key="1">
    <citation type="journal article" date="2021" name="Commun. Biol.">
        <title>The genome of Shorea leprosula (Dipterocarpaceae) highlights the ecological relevance of drought in aseasonal tropical rainforests.</title>
        <authorList>
            <person name="Ng K.K.S."/>
            <person name="Kobayashi M.J."/>
            <person name="Fawcett J.A."/>
            <person name="Hatakeyama M."/>
            <person name="Paape T."/>
            <person name="Ng C.H."/>
            <person name="Ang C.C."/>
            <person name="Tnah L.H."/>
            <person name="Lee C.T."/>
            <person name="Nishiyama T."/>
            <person name="Sese J."/>
            <person name="O'Brien M.J."/>
            <person name="Copetti D."/>
            <person name="Mohd Noor M.I."/>
            <person name="Ong R.C."/>
            <person name="Putra M."/>
            <person name="Sireger I.Z."/>
            <person name="Indrioko S."/>
            <person name="Kosugi Y."/>
            <person name="Izuno A."/>
            <person name="Isagi Y."/>
            <person name="Lee S.L."/>
            <person name="Shimizu K.K."/>
        </authorList>
    </citation>
    <scope>NUCLEOTIDE SEQUENCE [LARGE SCALE GENOMIC DNA]</scope>
    <source>
        <strain evidence="1">214</strain>
    </source>
</reference>
<evidence type="ECO:0000313" key="1">
    <source>
        <dbReference type="EMBL" id="GKV17804.1"/>
    </source>
</evidence>
<protein>
    <submittedName>
        <fullName evidence="1">Uncharacterized protein</fullName>
    </submittedName>
</protein>